<dbReference type="EMBL" id="CP104013">
    <property type="protein sequence ID" value="UYP44591.1"/>
    <property type="molecule type" value="Genomic_DNA"/>
</dbReference>
<protein>
    <submittedName>
        <fullName evidence="1">Uncharacterized protein</fullName>
    </submittedName>
</protein>
<evidence type="ECO:0000313" key="1">
    <source>
        <dbReference type="EMBL" id="UYP44591.1"/>
    </source>
</evidence>
<name>A0ABY6HM52_9ARCH</name>
<organism evidence="1 2">
    <name type="scientific">Candidatus Lokiarchaeum ossiferum</name>
    <dbReference type="NCBI Taxonomy" id="2951803"/>
    <lineage>
        <taxon>Archaea</taxon>
        <taxon>Promethearchaeati</taxon>
        <taxon>Promethearchaeota</taxon>
        <taxon>Promethearchaeia</taxon>
        <taxon>Promethearchaeales</taxon>
        <taxon>Promethearchaeaceae</taxon>
        <taxon>Candidatus Lokiarchaeum</taxon>
    </lineage>
</organism>
<gene>
    <name evidence="1" type="ORF">NEF87_000876</name>
</gene>
<keyword evidence="2" id="KW-1185">Reference proteome</keyword>
<sequence>MSMNQSKDNIQLHGESLFYSSKPHQYISFDESLENLAHTAAKYKHNEIYLEIQDKNLKQDTFPSLSEAVKAIDHFLNNLHRTNQSLYHQIKGITYEISTTN</sequence>
<proteinExistence type="predicted"/>
<evidence type="ECO:0000313" key="2">
    <source>
        <dbReference type="Proteomes" id="UP001208689"/>
    </source>
</evidence>
<dbReference type="Proteomes" id="UP001208689">
    <property type="component" value="Chromosome"/>
</dbReference>
<accession>A0ABY6HM52</accession>
<reference evidence="1" key="1">
    <citation type="submission" date="2022-09" db="EMBL/GenBank/DDBJ databases">
        <title>Actin cytoskeleton and complex cell architecture in an #Asgard archaeon.</title>
        <authorList>
            <person name="Ponce Toledo R.I."/>
            <person name="Schleper C."/>
            <person name="Rodrigues Oliveira T."/>
            <person name="Wollweber F."/>
            <person name="Xu J."/>
            <person name="Rittmann S."/>
            <person name="Klingl A."/>
            <person name="Pilhofer M."/>
        </authorList>
    </citation>
    <scope>NUCLEOTIDE SEQUENCE</scope>
    <source>
        <strain evidence="1">B-35</strain>
    </source>
</reference>